<proteinExistence type="predicted"/>
<comment type="caution">
    <text evidence="3">The sequence shown here is derived from an EMBL/GenBank/DDBJ whole genome shotgun (WGS) entry which is preliminary data.</text>
</comment>
<feature type="signal peptide" evidence="1">
    <location>
        <begin position="1"/>
        <end position="32"/>
    </location>
</feature>
<reference evidence="2 5" key="2">
    <citation type="journal article" date="2023" name="Phytobiomes J">
        <title>Deciphering the key players within the bacterial microbiota associated with aerial crown gall tumors on rhododendron: Insights into the gallobiome.</title>
        <authorList>
            <person name="Kuzmanovic N."/>
            <person name="Nesme J."/>
            <person name="Wolf J."/>
            <person name="Neumann-Schaal M."/>
            <person name="Petersen J."/>
            <person name="Fernandez-Gnecco G."/>
            <person name="Sproeer C."/>
            <person name="Bunk B."/>
            <person name="Overmann J."/>
            <person name="Sorensen S.J."/>
            <person name="Idczak E."/>
            <person name="Smalla K."/>
        </authorList>
    </citation>
    <scope>NUCLEOTIDE SEQUENCE [LARGE SCALE GENOMIC DNA]</scope>
    <source>
        <strain evidence="5">rho-14.1</strain>
        <strain evidence="2">Rho-14.1</strain>
    </source>
</reference>
<dbReference type="Proteomes" id="UP001277561">
    <property type="component" value="Unassembled WGS sequence"/>
</dbReference>
<reference evidence="3 4" key="1">
    <citation type="journal article" date="2018" name="Syst. Appl. Microbiol.">
        <title>Agrobacterium rosae sp. nov., isolated from galls on different agricultural crops.</title>
        <authorList>
            <person name="Kuzmanovic N."/>
            <person name="Pulawska J."/>
            <person name="Smalla K."/>
            <person name="Nesme X."/>
        </authorList>
    </citation>
    <scope>NUCLEOTIDE SEQUENCE [LARGE SCALE GENOMIC DNA]</scope>
    <source>
        <strain evidence="3 4">NCPPB 1650</strain>
    </source>
</reference>
<organism evidence="3 4">
    <name type="scientific">Agrobacterium rosae</name>
    <dbReference type="NCBI Taxonomy" id="1972867"/>
    <lineage>
        <taxon>Bacteria</taxon>
        <taxon>Pseudomonadati</taxon>
        <taxon>Pseudomonadota</taxon>
        <taxon>Alphaproteobacteria</taxon>
        <taxon>Hyphomicrobiales</taxon>
        <taxon>Rhizobiaceae</taxon>
        <taxon>Rhizobium/Agrobacterium group</taxon>
        <taxon>Agrobacterium</taxon>
    </lineage>
</organism>
<keyword evidence="5" id="KW-1185">Reference proteome</keyword>
<dbReference type="EMBL" id="NXEJ01000004">
    <property type="protein sequence ID" value="POO52187.1"/>
    <property type="molecule type" value="Genomic_DNA"/>
</dbReference>
<protein>
    <submittedName>
        <fullName evidence="3">Uncharacterized protein</fullName>
    </submittedName>
</protein>
<evidence type="ECO:0000313" key="5">
    <source>
        <dbReference type="Proteomes" id="UP001277561"/>
    </source>
</evidence>
<keyword evidence="1" id="KW-0732">Signal</keyword>
<feature type="chain" id="PRO_5042102066" evidence="1">
    <location>
        <begin position="33"/>
        <end position="154"/>
    </location>
</feature>
<evidence type="ECO:0000313" key="3">
    <source>
        <dbReference type="EMBL" id="POO52187.1"/>
    </source>
</evidence>
<dbReference type="GeneID" id="86879212"/>
<dbReference type="RefSeq" id="WP_103657628.1">
    <property type="nucleotide sequence ID" value="NZ_CP192764.1"/>
</dbReference>
<evidence type="ECO:0000313" key="4">
    <source>
        <dbReference type="Proteomes" id="UP000237447"/>
    </source>
</evidence>
<dbReference type="EMBL" id="JAVRAD010000001">
    <property type="protein sequence ID" value="MDX8327831.1"/>
    <property type="molecule type" value="Genomic_DNA"/>
</dbReference>
<dbReference type="AlphaFoldDB" id="A0AAE5RYA1"/>
<gene>
    <name evidence="3" type="ORF">CPJ18_07610</name>
    <name evidence="2" type="ORF">RMS29_01230</name>
</gene>
<sequence>MDENLALKFISRWLVVLAFRALLLGLASTAQATDVQVFDQKRAIADGVFDGDQAGMFLWLDTKKFCAPLKEALSKTYGDDTALLYSDEKQTKFYAGRCEGSCSLSDETKALGACQAEIGQSCLLYAAIRKGISYDLTVSANGKSLSHACETELR</sequence>
<accession>A0AAE5RYA1</accession>
<evidence type="ECO:0000256" key="1">
    <source>
        <dbReference type="SAM" id="SignalP"/>
    </source>
</evidence>
<dbReference type="Proteomes" id="UP000237447">
    <property type="component" value="Unassembled WGS sequence"/>
</dbReference>
<evidence type="ECO:0000313" key="2">
    <source>
        <dbReference type="EMBL" id="MDX8327831.1"/>
    </source>
</evidence>
<name>A0AAE5RYA1_9HYPH</name>